<sequence>MADPTRKTPPLQVIREGNPGKRPVSEGVRVPPAELSEPDWLDTFGDAGGDQGAVNARCREVASREWQRVVPVLEFTAGIGTVDTATLTDYCICVARIDQCEREISANGILMQGERGMQKNGATTIVGQYRTQLARYIGELGLSPSARGRLTPPDDRGGEDDGIFD</sequence>
<dbReference type="AlphaFoldDB" id="A0A917NT04"/>
<gene>
    <name evidence="2" type="ORF">GCM10012282_21870</name>
</gene>
<evidence type="ECO:0000256" key="1">
    <source>
        <dbReference type="SAM" id="MobiDB-lite"/>
    </source>
</evidence>
<evidence type="ECO:0000313" key="3">
    <source>
        <dbReference type="Proteomes" id="UP000625682"/>
    </source>
</evidence>
<evidence type="ECO:0000313" key="2">
    <source>
        <dbReference type="EMBL" id="GGJ24905.1"/>
    </source>
</evidence>
<dbReference type="Proteomes" id="UP000625682">
    <property type="component" value="Unassembled WGS sequence"/>
</dbReference>
<feature type="region of interest" description="Disordered" evidence="1">
    <location>
        <begin position="144"/>
        <end position="165"/>
    </location>
</feature>
<organism evidence="2 3">
    <name type="scientific">Streptomyces lacrimifluminis</name>
    <dbReference type="NCBI Taxonomy" id="1500077"/>
    <lineage>
        <taxon>Bacteria</taxon>
        <taxon>Bacillati</taxon>
        <taxon>Actinomycetota</taxon>
        <taxon>Actinomycetes</taxon>
        <taxon>Kitasatosporales</taxon>
        <taxon>Streptomycetaceae</taxon>
        <taxon>Streptomyces</taxon>
    </lineage>
</organism>
<dbReference type="NCBIfam" id="TIGR01558">
    <property type="entry name" value="sm_term_P27"/>
    <property type="match status" value="1"/>
</dbReference>
<name>A0A917NT04_9ACTN</name>
<dbReference type="InterPro" id="IPR006448">
    <property type="entry name" value="Phage_term_ssu_P27"/>
</dbReference>
<dbReference type="Pfam" id="PF05119">
    <property type="entry name" value="Terminase_4"/>
    <property type="match status" value="1"/>
</dbReference>
<feature type="region of interest" description="Disordered" evidence="1">
    <location>
        <begin position="1"/>
        <end position="36"/>
    </location>
</feature>
<reference evidence="2" key="1">
    <citation type="journal article" date="2014" name="Int. J. Syst. Evol. Microbiol.">
        <title>Complete genome sequence of Corynebacterium casei LMG S-19264T (=DSM 44701T), isolated from a smear-ripened cheese.</title>
        <authorList>
            <consortium name="US DOE Joint Genome Institute (JGI-PGF)"/>
            <person name="Walter F."/>
            <person name="Albersmeier A."/>
            <person name="Kalinowski J."/>
            <person name="Ruckert C."/>
        </authorList>
    </citation>
    <scope>NUCLEOTIDE SEQUENCE</scope>
    <source>
        <strain evidence="2">CGMCC 4.7272</strain>
    </source>
</reference>
<reference evidence="2" key="2">
    <citation type="submission" date="2020-09" db="EMBL/GenBank/DDBJ databases">
        <authorList>
            <person name="Sun Q."/>
            <person name="Zhou Y."/>
        </authorList>
    </citation>
    <scope>NUCLEOTIDE SEQUENCE</scope>
    <source>
        <strain evidence="2">CGMCC 4.7272</strain>
    </source>
</reference>
<keyword evidence="3" id="KW-1185">Reference proteome</keyword>
<comment type="caution">
    <text evidence="2">The sequence shown here is derived from an EMBL/GenBank/DDBJ whole genome shotgun (WGS) entry which is preliminary data.</text>
</comment>
<dbReference type="EMBL" id="BMMU01000005">
    <property type="protein sequence ID" value="GGJ24905.1"/>
    <property type="molecule type" value="Genomic_DNA"/>
</dbReference>
<protein>
    <recommendedName>
        <fullName evidence="4">P27 family phage terminase small subunit</fullName>
    </recommendedName>
</protein>
<accession>A0A917NT04</accession>
<evidence type="ECO:0008006" key="4">
    <source>
        <dbReference type="Google" id="ProtNLM"/>
    </source>
</evidence>
<proteinExistence type="predicted"/>